<dbReference type="AlphaFoldDB" id="A0AAV3ZEH0"/>
<proteinExistence type="predicted"/>
<feature type="region of interest" description="Disordered" evidence="1">
    <location>
        <begin position="41"/>
        <end position="75"/>
    </location>
</feature>
<accession>A0AAV3ZEH0</accession>
<dbReference type="EMBL" id="BLXT01002372">
    <property type="protein sequence ID" value="GFN93778.1"/>
    <property type="molecule type" value="Genomic_DNA"/>
</dbReference>
<evidence type="ECO:0000256" key="1">
    <source>
        <dbReference type="SAM" id="MobiDB-lite"/>
    </source>
</evidence>
<protein>
    <submittedName>
        <fullName evidence="2">Uncharacterized protein</fullName>
    </submittedName>
</protein>
<feature type="compositionally biased region" description="Basic and acidic residues" evidence="1">
    <location>
        <begin position="65"/>
        <end position="75"/>
    </location>
</feature>
<name>A0AAV3ZEH0_9GAST</name>
<evidence type="ECO:0000313" key="2">
    <source>
        <dbReference type="EMBL" id="GFN93778.1"/>
    </source>
</evidence>
<evidence type="ECO:0000313" key="3">
    <source>
        <dbReference type="Proteomes" id="UP000735302"/>
    </source>
</evidence>
<organism evidence="2 3">
    <name type="scientific">Plakobranchus ocellatus</name>
    <dbReference type="NCBI Taxonomy" id="259542"/>
    <lineage>
        <taxon>Eukaryota</taxon>
        <taxon>Metazoa</taxon>
        <taxon>Spiralia</taxon>
        <taxon>Lophotrochozoa</taxon>
        <taxon>Mollusca</taxon>
        <taxon>Gastropoda</taxon>
        <taxon>Heterobranchia</taxon>
        <taxon>Euthyneura</taxon>
        <taxon>Panpulmonata</taxon>
        <taxon>Sacoglossa</taxon>
        <taxon>Placobranchoidea</taxon>
        <taxon>Plakobranchidae</taxon>
        <taxon>Plakobranchus</taxon>
    </lineage>
</organism>
<reference evidence="2 3" key="1">
    <citation type="journal article" date="2021" name="Elife">
        <title>Chloroplast acquisition without the gene transfer in kleptoplastic sea slugs, Plakobranchus ocellatus.</title>
        <authorList>
            <person name="Maeda T."/>
            <person name="Takahashi S."/>
            <person name="Yoshida T."/>
            <person name="Shimamura S."/>
            <person name="Takaki Y."/>
            <person name="Nagai Y."/>
            <person name="Toyoda A."/>
            <person name="Suzuki Y."/>
            <person name="Arimoto A."/>
            <person name="Ishii H."/>
            <person name="Satoh N."/>
            <person name="Nishiyama T."/>
            <person name="Hasebe M."/>
            <person name="Maruyama T."/>
            <person name="Minagawa J."/>
            <person name="Obokata J."/>
            <person name="Shigenobu S."/>
        </authorList>
    </citation>
    <scope>NUCLEOTIDE SEQUENCE [LARGE SCALE GENOMIC DNA]</scope>
</reference>
<dbReference type="Proteomes" id="UP000735302">
    <property type="component" value="Unassembled WGS sequence"/>
</dbReference>
<sequence>MGWTIEGTAGQLCAAHGRQKAGRKWRAALSRECLRITFINAGGTGQSRSGQQRNKNKRNKLLLQKAKEENIATSL</sequence>
<keyword evidence="3" id="KW-1185">Reference proteome</keyword>
<gene>
    <name evidence="2" type="ORF">PoB_002028400</name>
</gene>
<comment type="caution">
    <text evidence="2">The sequence shown here is derived from an EMBL/GenBank/DDBJ whole genome shotgun (WGS) entry which is preliminary data.</text>
</comment>